<dbReference type="Proteomes" id="UP001139451">
    <property type="component" value="Unassembled WGS sequence"/>
</dbReference>
<dbReference type="AlphaFoldDB" id="A0A9X2KM20"/>
<dbReference type="Pfam" id="PF13561">
    <property type="entry name" value="adh_short_C2"/>
    <property type="match status" value="1"/>
</dbReference>
<name>A0A9X2KM20_9SPHN</name>
<evidence type="ECO:0000313" key="1">
    <source>
        <dbReference type="EMBL" id="MCP3731425.1"/>
    </source>
</evidence>
<dbReference type="InterPro" id="IPR002347">
    <property type="entry name" value="SDR_fam"/>
</dbReference>
<organism evidence="1 2">
    <name type="scientific">Sphingomonas tagetis</name>
    <dbReference type="NCBI Taxonomy" id="2949092"/>
    <lineage>
        <taxon>Bacteria</taxon>
        <taxon>Pseudomonadati</taxon>
        <taxon>Pseudomonadota</taxon>
        <taxon>Alphaproteobacteria</taxon>
        <taxon>Sphingomonadales</taxon>
        <taxon>Sphingomonadaceae</taxon>
        <taxon>Sphingomonas</taxon>
    </lineage>
</organism>
<dbReference type="Gene3D" id="3.40.50.720">
    <property type="entry name" value="NAD(P)-binding Rossmann-like Domain"/>
    <property type="match status" value="1"/>
</dbReference>
<dbReference type="SUPFAM" id="SSF51735">
    <property type="entry name" value="NAD(P)-binding Rossmann-fold domains"/>
    <property type="match status" value="1"/>
</dbReference>
<sequence length="103" mass="11439">MRQPRQIVGLLPLATDEEVGVNASRSRENSVGPTGAKLAQHCMLPRLGLPEDMAKAVAFLAWDDAFYITAQLLRVDGALLDHAPQMAEARRNDGFYQSQLRQY</sequence>
<protein>
    <submittedName>
        <fullName evidence="1">SDR family oxidoreductase</fullName>
    </submittedName>
</protein>
<reference evidence="1" key="1">
    <citation type="submission" date="2022-05" db="EMBL/GenBank/DDBJ databases">
        <title>Sphingomonas sp. strain MG17 Genome sequencing and assembly.</title>
        <authorList>
            <person name="Kim I."/>
        </authorList>
    </citation>
    <scope>NUCLEOTIDE SEQUENCE</scope>
    <source>
        <strain evidence="1">MG17</strain>
    </source>
</reference>
<dbReference type="InterPro" id="IPR036291">
    <property type="entry name" value="NAD(P)-bd_dom_sf"/>
</dbReference>
<proteinExistence type="predicted"/>
<evidence type="ECO:0000313" key="2">
    <source>
        <dbReference type="Proteomes" id="UP001139451"/>
    </source>
</evidence>
<dbReference type="RefSeq" id="WP_254294040.1">
    <property type="nucleotide sequence ID" value="NZ_JAMLDX010000010.1"/>
</dbReference>
<keyword evidence="2" id="KW-1185">Reference proteome</keyword>
<comment type="caution">
    <text evidence="1">The sequence shown here is derived from an EMBL/GenBank/DDBJ whole genome shotgun (WGS) entry which is preliminary data.</text>
</comment>
<gene>
    <name evidence="1" type="ORF">M9978_13425</name>
</gene>
<dbReference type="EMBL" id="JAMLDX010000010">
    <property type="protein sequence ID" value="MCP3731425.1"/>
    <property type="molecule type" value="Genomic_DNA"/>
</dbReference>
<accession>A0A9X2KM20</accession>